<organism evidence="1 4">
    <name type="scientific">Segatella bryantii</name>
    <name type="common">Prevotella bryantii</name>
    <dbReference type="NCBI Taxonomy" id="77095"/>
    <lineage>
        <taxon>Bacteria</taxon>
        <taxon>Pseudomonadati</taxon>
        <taxon>Bacteroidota</taxon>
        <taxon>Bacteroidia</taxon>
        <taxon>Bacteroidales</taxon>
        <taxon>Prevotellaceae</taxon>
        <taxon>Segatella</taxon>
    </lineage>
</organism>
<name>A0AA37MJZ5_SEGBR</name>
<dbReference type="InterPro" id="IPR024339">
    <property type="entry name" value="DUF3836"/>
</dbReference>
<accession>A0AA37MJZ5</accession>
<dbReference type="EMBL" id="NPJF01000067">
    <property type="protein sequence ID" value="OYP53203.1"/>
    <property type="molecule type" value="Genomic_DNA"/>
</dbReference>
<evidence type="ECO:0000313" key="2">
    <source>
        <dbReference type="EMBL" id="OYP53203.1"/>
    </source>
</evidence>
<dbReference type="AlphaFoldDB" id="A0AA37MJZ5"/>
<dbReference type="Pfam" id="PF12930">
    <property type="entry name" value="DUF3836"/>
    <property type="match status" value="1"/>
</dbReference>
<proteinExistence type="predicted"/>
<evidence type="ECO:0000313" key="1">
    <source>
        <dbReference type="EMBL" id="GJG26347.1"/>
    </source>
</evidence>
<reference evidence="2 3" key="1">
    <citation type="submission" date="2017-08" db="EMBL/GenBank/DDBJ databases">
        <title>Comparative genomics of non-oral Prevotella species.</title>
        <authorList>
            <person name="Accetto T."/>
            <person name="Nograsek B."/>
            <person name="Avgustin G."/>
        </authorList>
    </citation>
    <scope>NUCLEOTIDE SEQUENCE [LARGE SCALE GENOMIC DNA]</scope>
    <source>
        <strain evidence="2 3">TC1-1</strain>
    </source>
</reference>
<dbReference type="RefSeq" id="WP_006283345.1">
    <property type="nucleotide sequence ID" value="NZ_BPTR01000001.1"/>
</dbReference>
<evidence type="ECO:0000313" key="4">
    <source>
        <dbReference type="Proteomes" id="UP000887043"/>
    </source>
</evidence>
<evidence type="ECO:0000313" key="3">
    <source>
        <dbReference type="Proteomes" id="UP000216189"/>
    </source>
</evidence>
<reference evidence="1" key="2">
    <citation type="submission" date="2021-08" db="EMBL/GenBank/DDBJ databases">
        <title>Prevotella lacticifex sp. nov., isolated from rumen of cow.</title>
        <authorList>
            <person name="Shinkai T."/>
            <person name="Ikeyama N."/>
            <person name="Kumagai M."/>
            <person name="Ohmori H."/>
            <person name="Sakamoto M."/>
            <person name="Ohkuma M."/>
            <person name="Mitsumori M."/>
        </authorList>
    </citation>
    <scope>NUCLEOTIDE SEQUENCE</scope>
    <source>
        <strain evidence="1">DSM 11371</strain>
    </source>
</reference>
<protein>
    <submittedName>
        <fullName evidence="2">DUF3836 domain-containing protein</fullName>
    </submittedName>
</protein>
<dbReference type="Gene3D" id="2.40.128.720">
    <property type="match status" value="1"/>
</dbReference>
<gene>
    <name evidence="2" type="ORF">CIK91_13475</name>
    <name evidence="1" type="ORF">PRRU23_00470</name>
</gene>
<dbReference type="Proteomes" id="UP000887043">
    <property type="component" value="Unassembled WGS sequence"/>
</dbReference>
<dbReference type="Proteomes" id="UP000216189">
    <property type="component" value="Unassembled WGS sequence"/>
</dbReference>
<dbReference type="EMBL" id="BPTR01000001">
    <property type="protein sequence ID" value="GJG26347.1"/>
    <property type="molecule type" value="Genomic_DNA"/>
</dbReference>
<dbReference type="GeneID" id="72480615"/>
<sequence>MEAIITAATVATMFFNLVNSSEPNGFCYNVAMDQDHVTMVNVFDVSENILEHKLQYEYAYDDQDRLVKKTAKIYKAGKWETSYVLDFSYDIAGYSVTRRRWDAKHNSLAQADELMTYETLANGMMAVDTYKWDEKNNDFARVDGFLMMNPGSDVLYALLK</sequence>
<comment type="caution">
    <text evidence="1">The sequence shown here is derived from an EMBL/GenBank/DDBJ whole genome shotgun (WGS) entry which is preliminary data.</text>
</comment>
<keyword evidence="3" id="KW-1185">Reference proteome</keyword>